<proteinExistence type="predicted"/>
<organism evidence="2 3">
    <name type="scientific">Caulobacter flavus</name>
    <dbReference type="NCBI Taxonomy" id="1679497"/>
    <lineage>
        <taxon>Bacteria</taxon>
        <taxon>Pseudomonadati</taxon>
        <taxon>Pseudomonadota</taxon>
        <taxon>Alphaproteobacteria</taxon>
        <taxon>Caulobacterales</taxon>
        <taxon>Caulobacteraceae</taxon>
        <taxon>Caulobacter</taxon>
    </lineage>
</organism>
<gene>
    <name evidence="1" type="ORF">C1707_23530</name>
    <name evidence="2" type="ORF">CFHF_02175</name>
</gene>
<dbReference type="KEGG" id="cfh:C1707_23530"/>
<dbReference type="OrthoDB" id="7189748at2"/>
<dbReference type="Proteomes" id="UP000234483">
    <property type="component" value="Unassembled WGS sequence"/>
</dbReference>
<evidence type="ECO:0000313" key="2">
    <source>
        <dbReference type="EMBL" id="PLR20557.1"/>
    </source>
</evidence>
<evidence type="ECO:0000313" key="3">
    <source>
        <dbReference type="Proteomes" id="UP000234483"/>
    </source>
</evidence>
<evidence type="ECO:0000313" key="1">
    <source>
        <dbReference type="EMBL" id="AYV48989.1"/>
    </source>
</evidence>
<sequence>MADYEFTLINQSDDVQNSTVLVFQKAAAKPVSLARSIPPGGSSKISFNNLEPSAQAYLVLGERPHLDDGGPPEGSVRLDLDLTHEYVIKRPEGRH</sequence>
<reference evidence="1 4" key="2">
    <citation type="submission" date="2018-01" db="EMBL/GenBank/DDBJ databases">
        <title>Complete genome sequence of Caulobacter flavus RHGG3.</title>
        <authorList>
            <person name="Yang E."/>
        </authorList>
    </citation>
    <scope>NUCLEOTIDE SEQUENCE [LARGE SCALE GENOMIC DNA]</scope>
    <source>
        <strain evidence="1 4">RHGG3</strain>
    </source>
</reference>
<dbReference type="EMBL" id="PJRQ01000006">
    <property type="protein sequence ID" value="PLR20557.1"/>
    <property type="molecule type" value="Genomic_DNA"/>
</dbReference>
<name>A0A2N5D398_9CAUL</name>
<dbReference type="RefSeq" id="WP_101711395.1">
    <property type="nucleotide sequence ID" value="NZ_CP026100.1"/>
</dbReference>
<reference evidence="2 3" key="1">
    <citation type="submission" date="2017-12" db="EMBL/GenBank/DDBJ databases">
        <title>The genome sequence of Caulobacter flavus CGMCC1 15093.</title>
        <authorList>
            <person name="Gao J."/>
            <person name="Mao X."/>
            <person name="Sun J."/>
        </authorList>
    </citation>
    <scope>NUCLEOTIDE SEQUENCE [LARGE SCALE GENOMIC DNA]</scope>
    <source>
        <strain evidence="2 3">CGMCC1 15093</strain>
    </source>
</reference>
<protein>
    <submittedName>
        <fullName evidence="2">Uncharacterized protein</fullName>
    </submittedName>
</protein>
<keyword evidence="4" id="KW-1185">Reference proteome</keyword>
<dbReference type="EMBL" id="CP026100">
    <property type="protein sequence ID" value="AYV48989.1"/>
    <property type="molecule type" value="Genomic_DNA"/>
</dbReference>
<accession>A0A2N5D398</accession>
<evidence type="ECO:0000313" key="4">
    <source>
        <dbReference type="Proteomes" id="UP000281192"/>
    </source>
</evidence>
<dbReference type="Proteomes" id="UP000281192">
    <property type="component" value="Chromosome"/>
</dbReference>
<dbReference type="AlphaFoldDB" id="A0A2N5D398"/>